<dbReference type="InterPro" id="IPR011990">
    <property type="entry name" value="TPR-like_helical_dom_sf"/>
</dbReference>
<comment type="similarity">
    <text evidence="3 9">Belongs to the SRP72 family.</text>
</comment>
<keyword evidence="5 9" id="KW-0963">Cytoplasm</keyword>
<evidence type="ECO:0000256" key="8">
    <source>
        <dbReference type="ARBA" id="ARBA00023274"/>
    </source>
</evidence>
<feature type="region of interest" description="Disordered" evidence="10">
    <location>
        <begin position="544"/>
        <end position="637"/>
    </location>
</feature>
<feature type="compositionally biased region" description="Polar residues" evidence="10">
    <location>
        <begin position="599"/>
        <end position="608"/>
    </location>
</feature>
<protein>
    <recommendedName>
        <fullName evidence="4 9">Signal recognition particle subunit SRP72</fullName>
    </recommendedName>
</protein>
<reference evidence="12 13" key="2">
    <citation type="submission" date="2019-11" db="EMBL/GenBank/DDBJ databases">
        <authorList>
            <person name="Lu H."/>
        </authorList>
    </citation>
    <scope>NUCLEOTIDE SEQUENCE [LARGE SCALE GENOMIC DNA]</scope>
    <source>
        <strain evidence="12 13">FIM1</strain>
    </source>
</reference>
<evidence type="ECO:0000256" key="9">
    <source>
        <dbReference type="PIRNR" id="PIRNR038922"/>
    </source>
</evidence>
<proteinExistence type="inferred from homology"/>
<comment type="function">
    <text evidence="9">Component of the signal recognition particle (SRP) complex, a ribonucleoprotein complex that mediates the cotranslational targeting of secretory and membrane proteins to the endoplasmic reticulum (ER).</text>
</comment>
<dbReference type="PANTHER" id="PTHR14094">
    <property type="entry name" value="SIGNAL RECOGNITION PARTICLE 72"/>
    <property type="match status" value="1"/>
</dbReference>
<accession>A0ABX6EX37</accession>
<keyword evidence="7 9" id="KW-0733">Signal recognition particle</keyword>
<evidence type="ECO:0000256" key="4">
    <source>
        <dbReference type="ARBA" id="ARBA00018350"/>
    </source>
</evidence>
<evidence type="ECO:0000259" key="11">
    <source>
        <dbReference type="Pfam" id="PF08492"/>
    </source>
</evidence>
<dbReference type="Proteomes" id="UP000422736">
    <property type="component" value="Chromosome 4"/>
</dbReference>
<dbReference type="InterPro" id="IPR013699">
    <property type="entry name" value="Signal_recog_part_SRP72_RNA-bd"/>
</dbReference>
<feature type="compositionally biased region" description="Basic and acidic residues" evidence="10">
    <location>
        <begin position="609"/>
        <end position="619"/>
    </location>
</feature>
<feature type="domain" description="Signal recognition particle SRP72 subunit RNA-binding" evidence="11">
    <location>
        <begin position="547"/>
        <end position="592"/>
    </location>
</feature>
<evidence type="ECO:0000313" key="13">
    <source>
        <dbReference type="Proteomes" id="UP000422736"/>
    </source>
</evidence>
<evidence type="ECO:0000256" key="5">
    <source>
        <dbReference type="ARBA" id="ARBA00022490"/>
    </source>
</evidence>
<evidence type="ECO:0000256" key="7">
    <source>
        <dbReference type="ARBA" id="ARBA00023135"/>
    </source>
</evidence>
<feature type="compositionally biased region" description="Basic residues" evidence="10">
    <location>
        <begin position="554"/>
        <end position="568"/>
    </location>
</feature>
<feature type="compositionally biased region" description="Basic residues" evidence="10">
    <location>
        <begin position="620"/>
        <end position="637"/>
    </location>
</feature>
<keyword evidence="13" id="KW-1185">Reference proteome</keyword>
<organism evidence="12 13">
    <name type="scientific">Kluyveromyces marxianus</name>
    <name type="common">Yeast</name>
    <name type="synonym">Candida kefyr</name>
    <dbReference type="NCBI Taxonomy" id="4911"/>
    <lineage>
        <taxon>Eukaryota</taxon>
        <taxon>Fungi</taxon>
        <taxon>Dikarya</taxon>
        <taxon>Ascomycota</taxon>
        <taxon>Saccharomycotina</taxon>
        <taxon>Saccharomycetes</taxon>
        <taxon>Saccharomycetales</taxon>
        <taxon>Saccharomycetaceae</taxon>
        <taxon>Kluyveromyces</taxon>
    </lineage>
</organism>
<sequence>MVQEDLTELIRKFDFKEKNPKLQSTITACYKKLLAEGNDPHKARQIIFGDLVKEEKYDLLCYVFQKLFNDSKESATVEPDIIMFVLYAVYKSKKLGSDPETTKVVDFDKYLSVADNYASKDSISELERQVLHIVAQDAWKQKNPEKAFGIYKKLLEIPNDLDNTFELLCNKYAALSAIPYFSEVKEDISTVGENDTYDILYNKALGLCQLRDYNAALAVSTNALELAQKEEADLDDQRSIKLQLSYIHQLIGQYEEAKTLLKDVLDSSIDRSDMLYHIAKLNLKSFTDFSKFKDNMPLILREIEANHLIGSYNELSKQQFDVVSNNIESLKLFSNGTINRSTLPHSIANKFYSKNVNNVVLEPYEDQAEALSKKLDKYLVSGTKDSKTLLIYSLVCIQLLVKAKNLDKAISRAEKIWNHFPRDELSKEKRVISYILLKLYDEQNRSHSTSKHIEKLHKLFTEESLKEDPLFWEFIGFKLLEQGRIPDAERMFRGYAEINPNSASAKYMKELASADILTTDIDKIIGDVDVETIISSGISVFEKSKSKTTAIRPTPKKKRRVHKNKKLPKSYDENKKPDPERWLPLKERSTYRVSKKNIGKNTQGSKTSKASEAKLDITKKAAKKTNKSSKSKSNRRH</sequence>
<evidence type="ECO:0000313" key="12">
    <source>
        <dbReference type="EMBL" id="QGN16299.1"/>
    </source>
</evidence>
<dbReference type="InterPro" id="IPR026270">
    <property type="entry name" value="SRP72"/>
</dbReference>
<dbReference type="SUPFAM" id="SSF48452">
    <property type="entry name" value="TPR-like"/>
    <property type="match status" value="2"/>
</dbReference>
<dbReference type="EMBL" id="CP015057">
    <property type="protein sequence ID" value="QGN16299.1"/>
    <property type="molecule type" value="Genomic_DNA"/>
</dbReference>
<evidence type="ECO:0000256" key="10">
    <source>
        <dbReference type="SAM" id="MobiDB-lite"/>
    </source>
</evidence>
<evidence type="ECO:0000256" key="6">
    <source>
        <dbReference type="ARBA" id="ARBA00022824"/>
    </source>
</evidence>
<dbReference type="Gene3D" id="1.25.40.10">
    <property type="entry name" value="Tetratricopeptide repeat domain"/>
    <property type="match status" value="2"/>
</dbReference>
<comment type="subcellular location">
    <subcellularLocation>
        <location evidence="2 9">Cytoplasm</location>
    </subcellularLocation>
    <subcellularLocation>
        <location evidence="1">Endoplasmic reticulum</location>
    </subcellularLocation>
</comment>
<reference evidence="12 13" key="1">
    <citation type="submission" date="2016-03" db="EMBL/GenBank/DDBJ databases">
        <title>How can Kluyveromyces marxianus grow so fast - potential evolutionary course in Saccharomyces Complex revealed by comparative genomics.</title>
        <authorList>
            <person name="Mo W."/>
            <person name="Lu W."/>
            <person name="Yang X."/>
            <person name="Qi J."/>
            <person name="Lv H."/>
        </authorList>
    </citation>
    <scope>NUCLEOTIDE SEQUENCE [LARGE SCALE GENOMIC DNA]</scope>
    <source>
        <strain evidence="12 13">FIM1</strain>
    </source>
</reference>
<feature type="compositionally biased region" description="Basic and acidic residues" evidence="10">
    <location>
        <begin position="569"/>
        <end position="590"/>
    </location>
</feature>
<evidence type="ECO:0000256" key="3">
    <source>
        <dbReference type="ARBA" id="ARBA00007676"/>
    </source>
</evidence>
<dbReference type="PANTHER" id="PTHR14094:SF9">
    <property type="entry name" value="SIGNAL RECOGNITION PARTICLE SUBUNIT SRP72"/>
    <property type="match status" value="1"/>
</dbReference>
<evidence type="ECO:0000256" key="1">
    <source>
        <dbReference type="ARBA" id="ARBA00004240"/>
    </source>
</evidence>
<gene>
    <name evidence="12" type="primary">SRP72</name>
    <name evidence="12" type="ORF">FIM1_3004</name>
</gene>
<keyword evidence="6" id="KW-0256">Endoplasmic reticulum</keyword>
<dbReference type="PIRSF" id="PIRSF038922">
    <property type="entry name" value="SRP72"/>
    <property type="match status" value="1"/>
</dbReference>
<evidence type="ECO:0000256" key="2">
    <source>
        <dbReference type="ARBA" id="ARBA00004496"/>
    </source>
</evidence>
<dbReference type="Pfam" id="PF08492">
    <property type="entry name" value="SRP72"/>
    <property type="match status" value="1"/>
</dbReference>
<keyword evidence="8 9" id="KW-0687">Ribonucleoprotein</keyword>
<name>A0ABX6EX37_KLUMA</name>